<accession>A0ABQ9ZZX4</accession>
<keyword evidence="2" id="KW-1185">Reference proteome</keyword>
<evidence type="ECO:0000313" key="1">
    <source>
        <dbReference type="EMBL" id="KAK4018468.1"/>
    </source>
</evidence>
<dbReference type="Proteomes" id="UP001234178">
    <property type="component" value="Unassembled WGS sequence"/>
</dbReference>
<comment type="caution">
    <text evidence="1">The sequence shown here is derived from an EMBL/GenBank/DDBJ whole genome shotgun (WGS) entry which is preliminary data.</text>
</comment>
<evidence type="ECO:0000313" key="2">
    <source>
        <dbReference type="Proteomes" id="UP001234178"/>
    </source>
</evidence>
<name>A0ABQ9ZZX4_9CRUS</name>
<reference evidence="1 2" key="1">
    <citation type="journal article" date="2023" name="Nucleic Acids Res.">
        <title>The hologenome of Daphnia magna reveals possible DNA methylation and microbiome-mediated evolution of the host genome.</title>
        <authorList>
            <person name="Chaturvedi A."/>
            <person name="Li X."/>
            <person name="Dhandapani V."/>
            <person name="Marshall H."/>
            <person name="Kissane S."/>
            <person name="Cuenca-Cambronero M."/>
            <person name="Asole G."/>
            <person name="Calvet F."/>
            <person name="Ruiz-Romero M."/>
            <person name="Marangio P."/>
            <person name="Guigo R."/>
            <person name="Rago D."/>
            <person name="Mirbahai L."/>
            <person name="Eastwood N."/>
            <person name="Colbourne J.K."/>
            <person name="Zhou J."/>
            <person name="Mallon E."/>
            <person name="Orsini L."/>
        </authorList>
    </citation>
    <scope>NUCLEOTIDE SEQUENCE [LARGE SCALE GENOMIC DNA]</scope>
    <source>
        <strain evidence="1">LRV0_1</strain>
    </source>
</reference>
<gene>
    <name evidence="1" type="ORF">OUZ56_000519</name>
</gene>
<proteinExistence type="predicted"/>
<protein>
    <submittedName>
        <fullName evidence="1">Uncharacterized protein</fullName>
    </submittedName>
</protein>
<organism evidence="1 2">
    <name type="scientific">Daphnia magna</name>
    <dbReference type="NCBI Taxonomy" id="35525"/>
    <lineage>
        <taxon>Eukaryota</taxon>
        <taxon>Metazoa</taxon>
        <taxon>Ecdysozoa</taxon>
        <taxon>Arthropoda</taxon>
        <taxon>Crustacea</taxon>
        <taxon>Branchiopoda</taxon>
        <taxon>Diplostraca</taxon>
        <taxon>Cladocera</taxon>
        <taxon>Anomopoda</taxon>
        <taxon>Daphniidae</taxon>
        <taxon>Daphnia</taxon>
    </lineage>
</organism>
<sequence length="62" mass="7134">MIVRSDTPRCGFVFSLSRHRRELDHSAIHDCCIGQSFELVTLHRMTLKDAIAFRNSMGGLYH</sequence>
<dbReference type="EMBL" id="JAOYFB010000036">
    <property type="protein sequence ID" value="KAK4018468.1"/>
    <property type="molecule type" value="Genomic_DNA"/>
</dbReference>